<evidence type="ECO:0000256" key="8">
    <source>
        <dbReference type="SAM" id="Phobius"/>
    </source>
</evidence>
<dbReference type="NCBIfam" id="TIGR00801">
    <property type="entry name" value="ncs2"/>
    <property type="match status" value="1"/>
</dbReference>
<dbReference type="PANTHER" id="PTHR42810">
    <property type="entry name" value="PURINE PERMEASE C1399.01C-RELATED"/>
    <property type="match status" value="1"/>
</dbReference>
<feature type="transmembrane region" description="Helical" evidence="8">
    <location>
        <begin position="24"/>
        <end position="50"/>
    </location>
</feature>
<feature type="transmembrane region" description="Helical" evidence="8">
    <location>
        <begin position="154"/>
        <end position="176"/>
    </location>
</feature>
<dbReference type="PANTHER" id="PTHR42810:SF5">
    <property type="entry name" value="XANTHINE PERMEASE XANQ"/>
    <property type="match status" value="1"/>
</dbReference>
<proteinExistence type="inferred from homology"/>
<comment type="subcellular location">
    <subcellularLocation>
        <location evidence="1">Cell membrane</location>
        <topology evidence="1">Multi-pass membrane protein</topology>
    </subcellularLocation>
</comment>
<accession>A0A076LM62</accession>
<feature type="transmembrane region" description="Helical" evidence="8">
    <location>
        <begin position="396"/>
        <end position="412"/>
    </location>
</feature>
<feature type="transmembrane region" description="Helical" evidence="8">
    <location>
        <begin position="56"/>
        <end position="74"/>
    </location>
</feature>
<dbReference type="Pfam" id="PF00860">
    <property type="entry name" value="Xan_ur_permease"/>
    <property type="match status" value="1"/>
</dbReference>
<keyword evidence="4" id="KW-1003">Cell membrane</keyword>
<dbReference type="InterPro" id="IPR017588">
    <property type="entry name" value="UacT-like"/>
</dbReference>
<feature type="transmembrane region" description="Helical" evidence="8">
    <location>
        <begin position="188"/>
        <end position="204"/>
    </location>
</feature>
<dbReference type="EMBL" id="CP006664">
    <property type="protein sequence ID" value="AIJ07847.1"/>
    <property type="molecule type" value="Genomic_DNA"/>
</dbReference>
<dbReference type="NCBIfam" id="TIGR03173">
    <property type="entry name" value="pbuX"/>
    <property type="match status" value="1"/>
</dbReference>
<gene>
    <name evidence="9" type="ORF">ETEE_1394</name>
</gene>
<sequence length="472" mass="49770">MSDIPRAGSDLIYQLEDKPPFHQLMVGAVTHLLAIFVPMVAPALIVGTALGLSTEITAYLVSMAMIASGVGTWLQVNRYGCVGSGLLSIQSVNFSFVTVMIALGGAMKHDGLHEELIISTLLGVSFVGAFLVVGASFILPYLRRVITPTVSGVVVLMIGLSLIKVGIIDFGGGFAAKSSGTFGNYENIGVGLLVLLVVIGFNCARHPLLRMGGIAIGLIAGYIVALCLGMVDFSALRDLPLVTVPVPFKYGFTFDMHAFLVAGTIYLLSVLEAVGDITATAMVSNRPIEGPEYQSRLSGGVLADGLVSVIASALGSLPLTTFAQNNGVIQMTGVASRYVGRAIAVMLVLLGLFPVIGRFFTTIPAPVLGGAMTLMFSMIAIAGIRIIISNGLRRRETIIVATSLGLGLGVSYDPAVFRVLPDSLYVLVENPICAGGLTAIILNLLIPMRKKAEVREERDTVVEPLRGEEEMD</sequence>
<feature type="transmembrane region" description="Helical" evidence="8">
    <location>
        <begin position="363"/>
        <end position="384"/>
    </location>
</feature>
<dbReference type="InterPro" id="IPR006042">
    <property type="entry name" value="Xan_ur_permease"/>
</dbReference>
<feature type="transmembrane region" description="Helical" evidence="8">
    <location>
        <begin position="424"/>
        <end position="446"/>
    </location>
</feature>
<dbReference type="Proteomes" id="UP000028681">
    <property type="component" value="Chromosome"/>
</dbReference>
<evidence type="ECO:0000256" key="3">
    <source>
        <dbReference type="ARBA" id="ARBA00022448"/>
    </source>
</evidence>
<dbReference type="PROSITE" id="PS01116">
    <property type="entry name" value="XANTH_URACIL_PERMASE"/>
    <property type="match status" value="1"/>
</dbReference>
<dbReference type="GO" id="GO:0005886">
    <property type="term" value="C:plasma membrane"/>
    <property type="evidence" value="ECO:0007669"/>
    <property type="project" value="UniProtKB-SubCell"/>
</dbReference>
<feature type="transmembrane region" description="Helical" evidence="8">
    <location>
        <begin position="86"/>
        <end position="104"/>
    </location>
</feature>
<protein>
    <submittedName>
        <fullName evidence="9">Xanthine/uracil permease</fullName>
    </submittedName>
</protein>
<dbReference type="InterPro" id="IPR006043">
    <property type="entry name" value="NCS2"/>
</dbReference>
<feature type="transmembrane region" description="Helical" evidence="8">
    <location>
        <begin position="256"/>
        <end position="274"/>
    </location>
</feature>
<evidence type="ECO:0000256" key="1">
    <source>
        <dbReference type="ARBA" id="ARBA00004651"/>
    </source>
</evidence>
<dbReference type="RefSeq" id="WP_034165249.1">
    <property type="nucleotide sequence ID" value="NZ_CP006664.1"/>
</dbReference>
<keyword evidence="5 8" id="KW-0812">Transmembrane</keyword>
<keyword evidence="6 8" id="KW-1133">Transmembrane helix</keyword>
<dbReference type="AlphaFoldDB" id="A0A076LM62"/>
<evidence type="ECO:0000256" key="4">
    <source>
        <dbReference type="ARBA" id="ARBA00022475"/>
    </source>
</evidence>
<dbReference type="HOGENOM" id="CLU_017959_8_0_6"/>
<reference evidence="9 10" key="1">
    <citation type="journal article" date="2012" name="PLoS ONE">
        <title>Edwardsiella comparative phylogenomics reveal the new intra/inter-species taxonomic relationships, virulence evolution and niche adaptation mechanisms.</title>
        <authorList>
            <person name="Yang M."/>
            <person name="Lv Y."/>
            <person name="Xiao J."/>
            <person name="Wu H."/>
            <person name="Zheng H."/>
            <person name="Liu Q."/>
            <person name="Zhang Y."/>
            <person name="Wang Q."/>
        </authorList>
    </citation>
    <scope>NUCLEOTIDE SEQUENCE [LARGE SCALE GENOMIC DNA]</scope>
    <source>
        <strain evidence="10">080813</strain>
    </source>
</reference>
<organism evidence="9 10">
    <name type="scientific">Edwardsiella anguillarum ET080813</name>
    <dbReference type="NCBI Taxonomy" id="667120"/>
    <lineage>
        <taxon>Bacteria</taxon>
        <taxon>Pseudomonadati</taxon>
        <taxon>Pseudomonadota</taxon>
        <taxon>Gammaproteobacteria</taxon>
        <taxon>Enterobacterales</taxon>
        <taxon>Hafniaceae</taxon>
        <taxon>Edwardsiella</taxon>
    </lineage>
</organism>
<evidence type="ECO:0000256" key="5">
    <source>
        <dbReference type="ARBA" id="ARBA00022692"/>
    </source>
</evidence>
<keyword evidence="7 8" id="KW-0472">Membrane</keyword>
<dbReference type="GeneID" id="33939017"/>
<comment type="similarity">
    <text evidence="2">Belongs to the nucleobase:cation symporter-2 (NCS2) (TC 2.A.40) family.</text>
</comment>
<evidence type="ECO:0000313" key="10">
    <source>
        <dbReference type="Proteomes" id="UP000028681"/>
    </source>
</evidence>
<name>A0A076LM62_9GAMM</name>
<dbReference type="KEGG" id="ete:ETEE_1394"/>
<feature type="transmembrane region" description="Helical" evidence="8">
    <location>
        <begin position="116"/>
        <end position="142"/>
    </location>
</feature>
<evidence type="ECO:0000313" key="9">
    <source>
        <dbReference type="EMBL" id="AIJ07847.1"/>
    </source>
</evidence>
<evidence type="ECO:0000256" key="6">
    <source>
        <dbReference type="ARBA" id="ARBA00022989"/>
    </source>
</evidence>
<feature type="transmembrane region" description="Helical" evidence="8">
    <location>
        <begin position="216"/>
        <end position="236"/>
    </location>
</feature>
<dbReference type="GO" id="GO:0042907">
    <property type="term" value="F:xanthine transmembrane transporter activity"/>
    <property type="evidence" value="ECO:0007669"/>
    <property type="project" value="TreeGrafter"/>
</dbReference>
<evidence type="ECO:0000256" key="7">
    <source>
        <dbReference type="ARBA" id="ARBA00023136"/>
    </source>
</evidence>
<evidence type="ECO:0000256" key="2">
    <source>
        <dbReference type="ARBA" id="ARBA00008821"/>
    </source>
</evidence>
<feature type="transmembrane region" description="Helical" evidence="8">
    <location>
        <begin position="338"/>
        <end position="357"/>
    </location>
</feature>
<keyword evidence="3" id="KW-0813">Transport</keyword>